<dbReference type="Proteomes" id="UP000295313">
    <property type="component" value="Unassembled WGS sequence"/>
</dbReference>
<gene>
    <name evidence="1" type="ORF">B0I22_1584</name>
</gene>
<dbReference type="RefSeq" id="WP_133944045.1">
    <property type="nucleotide sequence ID" value="NZ_SOEO01000002.1"/>
</dbReference>
<keyword evidence="2" id="KW-1185">Reference proteome</keyword>
<reference evidence="1 2" key="1">
    <citation type="submission" date="2019-03" db="EMBL/GenBank/DDBJ databases">
        <title>Genomic Encyclopedia of Type Strains, Phase III (KMG-III): the genomes of soil and plant-associated and newly described type strains.</title>
        <authorList>
            <person name="Whitman W."/>
        </authorList>
    </citation>
    <scope>NUCLEOTIDE SEQUENCE [LARGE SCALE GENOMIC DNA]</scope>
    <source>
        <strain evidence="1 2">CGMCC 1.12802</strain>
    </source>
</reference>
<proteinExistence type="predicted"/>
<dbReference type="AlphaFoldDB" id="A0A4V3H2G3"/>
<name>A0A4V3H2G3_9FLAO</name>
<dbReference type="OrthoDB" id="1457483at2"/>
<dbReference type="EMBL" id="SOEO01000002">
    <property type="protein sequence ID" value="TDX83996.1"/>
    <property type="molecule type" value="Genomic_DNA"/>
</dbReference>
<sequence length="105" mass="11759">MNLQIMSTSITVQAQKEISGNTAEFAWNYQEGKLPTAINFNLKRGIVGLEGFTGNQMMTGAYYPESGKFDVNNNNFVAGDLDIYQDLLETCQFIIEDLKPNEPEI</sequence>
<evidence type="ECO:0000313" key="1">
    <source>
        <dbReference type="EMBL" id="TDX83996.1"/>
    </source>
</evidence>
<organism evidence="1 2">
    <name type="scientific">Epilithonimonas xixisoli</name>
    <dbReference type="NCBI Taxonomy" id="1476462"/>
    <lineage>
        <taxon>Bacteria</taxon>
        <taxon>Pseudomonadati</taxon>
        <taxon>Bacteroidota</taxon>
        <taxon>Flavobacteriia</taxon>
        <taxon>Flavobacteriales</taxon>
        <taxon>Weeksellaceae</taxon>
        <taxon>Chryseobacterium group</taxon>
        <taxon>Epilithonimonas</taxon>
    </lineage>
</organism>
<evidence type="ECO:0000313" key="2">
    <source>
        <dbReference type="Proteomes" id="UP000295313"/>
    </source>
</evidence>
<protein>
    <submittedName>
        <fullName evidence="1">Uncharacterized protein</fullName>
    </submittedName>
</protein>
<comment type="caution">
    <text evidence="1">The sequence shown here is derived from an EMBL/GenBank/DDBJ whole genome shotgun (WGS) entry which is preliminary data.</text>
</comment>
<accession>A0A4V3H2G3</accession>